<organism evidence="1 2">
    <name type="scientific">Pseudochrobactrum kiredjianiae</name>
    <dbReference type="NCBI Taxonomy" id="386305"/>
    <lineage>
        <taxon>Bacteria</taxon>
        <taxon>Pseudomonadati</taxon>
        <taxon>Pseudomonadota</taxon>
        <taxon>Alphaproteobacteria</taxon>
        <taxon>Hyphomicrobiales</taxon>
        <taxon>Brucellaceae</taxon>
        <taxon>Pseudochrobactrum</taxon>
    </lineage>
</organism>
<sequence>MSTLVQPTAAATGAAANGELLGGLSDKLEGFQQAIAGTPDNRNMFSQALQDMSGSKLGKYRAEMTDAEKSRQDLLAQIGQNQQTPQFSPVQMAGGQQGNPLSAYIAQMMGKGGQV</sequence>
<evidence type="ECO:0000313" key="1">
    <source>
        <dbReference type="EMBL" id="MFD1226441.1"/>
    </source>
</evidence>
<keyword evidence="2" id="KW-1185">Reference proteome</keyword>
<dbReference type="EMBL" id="JBHTMA010000026">
    <property type="protein sequence ID" value="MFD1226441.1"/>
    <property type="molecule type" value="Genomic_DNA"/>
</dbReference>
<evidence type="ECO:0000313" key="2">
    <source>
        <dbReference type="Proteomes" id="UP001597263"/>
    </source>
</evidence>
<protein>
    <recommendedName>
        <fullName evidence="3">DUF4175 domain-containing protein</fullName>
    </recommendedName>
</protein>
<dbReference type="RefSeq" id="WP_289388097.1">
    <property type="nucleotide sequence ID" value="NZ_JAUCBM010000009.1"/>
</dbReference>
<comment type="caution">
    <text evidence="1">The sequence shown here is derived from an EMBL/GenBank/DDBJ whole genome shotgun (WGS) entry which is preliminary data.</text>
</comment>
<gene>
    <name evidence="1" type="ORF">ACFQ35_04605</name>
</gene>
<dbReference type="Proteomes" id="UP001597263">
    <property type="component" value="Unassembled WGS sequence"/>
</dbReference>
<evidence type="ECO:0008006" key="3">
    <source>
        <dbReference type="Google" id="ProtNLM"/>
    </source>
</evidence>
<proteinExistence type="predicted"/>
<accession>A0ABW3V309</accession>
<name>A0ABW3V309_9HYPH</name>
<reference evidence="2" key="1">
    <citation type="journal article" date="2019" name="Int. J. Syst. Evol. Microbiol.">
        <title>The Global Catalogue of Microorganisms (GCM) 10K type strain sequencing project: providing services to taxonomists for standard genome sequencing and annotation.</title>
        <authorList>
            <consortium name="The Broad Institute Genomics Platform"/>
            <consortium name="The Broad Institute Genome Sequencing Center for Infectious Disease"/>
            <person name="Wu L."/>
            <person name="Ma J."/>
        </authorList>
    </citation>
    <scope>NUCLEOTIDE SEQUENCE [LARGE SCALE GENOMIC DNA]</scope>
    <source>
        <strain evidence="2">CCUG 49584</strain>
    </source>
</reference>